<dbReference type="PANTHER" id="PTHR37015:SF2">
    <property type="entry name" value="REVERSE TRANSCRIPTASE DOMAIN-CONTAINING PROTEIN"/>
    <property type="match status" value="1"/>
</dbReference>
<sequence>MASSGALPQTLKFATDIKIGEFSKQYALFAKQKREIIRAAENAPDLRSKAQILLEGITQLKGNPNDALDQEDMDLDHSADNRSAVANGSERAVYVNIRRFLMQSQFDPSVSDHALRGWIAELEQELQYLQTRHDHAAFYNKLVTECLENYEGDYPTQATQDVNSDGVDSFESVGRAEMQEQRSTWESLVFQADSTDETTLRGYLDRLFLASSLSKQALKEMREKIKAFGSELLTKEAALGVHDLKWLGSTLLGTDLLTKEKAAILKDFMQSDAVAREVIDVLNMRLATLASWSWPAEGIPVEMRRQLNGKYRVFMDEDILDALLLHYIGLKWSVTFKDAFDDFLISRAWKSSHQYISKREKARRQYFLEKPARAANSVNEHRFDTYRSDYFMTQLPKSVEDGAPDYDGDSTADSRSTGNAAKSALDTKHSLLHLLITESIIHNTLHGQFTALRSDFKWFGPSLSHTTILTVLEYFGVPKAWLDFFKTFLEAPVKFVQDGPNATVRTRRRGVPMSHALSTCLGEAVLFCMDYAVNQHTNGAHLYRLHDDFWFWGPEATCIAAWDAMKTFTKVTGLEFNEEKTGSVRLASTPDEATRGDTYTPQELVAPDESKPHADAPNLLPAGAIRWGFLKLDAQEGRFIIDQSQVDEHIAELQRQLAACKSVFSWVKAWNSYFGRFFVNNFAKPAMCFGRSHIDMAIATLNRIERRLFPDSPGGVTGHLRAMIADRFGVHDLPDAFFYFPVELGSLELLNPYVSLFAMREDIKQTPRGRLRKAFVADSAAHQAAKERFEKHGPVEASAAVDALGGSDDGTTFMSLEEFTKHAEEFSPHLLAAYRDLTRVPAEASTSQTPALCQHQSLLRDWLASSGASSGPIAAHWRGMKPYWRWIAELYQEGMVRKYGGLAAVSRELMPMGVVQTLKQGKFRWQG</sequence>
<proteinExistence type="predicted"/>
<evidence type="ECO:0000256" key="1">
    <source>
        <dbReference type="SAM" id="MobiDB-lite"/>
    </source>
</evidence>
<dbReference type="PANTHER" id="PTHR37015">
    <property type="entry name" value="REVERSE TRANSCRIPTASE DOMAIN-CONTAINING PROTEIN"/>
    <property type="match status" value="1"/>
</dbReference>
<dbReference type="OMA" id="WNSYFAR"/>
<accession>Q0D0L0</accession>
<reference evidence="3" key="1">
    <citation type="submission" date="2005-09" db="EMBL/GenBank/DDBJ databases">
        <title>Annotation of the Aspergillus terreus NIH2624 genome.</title>
        <authorList>
            <person name="Birren B.W."/>
            <person name="Lander E.S."/>
            <person name="Galagan J.E."/>
            <person name="Nusbaum C."/>
            <person name="Devon K."/>
            <person name="Henn M."/>
            <person name="Ma L.-J."/>
            <person name="Jaffe D.B."/>
            <person name="Butler J."/>
            <person name="Alvarez P."/>
            <person name="Gnerre S."/>
            <person name="Grabherr M."/>
            <person name="Kleber M."/>
            <person name="Mauceli E.W."/>
            <person name="Brockman W."/>
            <person name="Rounsley S."/>
            <person name="Young S.K."/>
            <person name="LaButti K."/>
            <person name="Pushparaj V."/>
            <person name="DeCaprio D."/>
            <person name="Crawford M."/>
            <person name="Koehrsen M."/>
            <person name="Engels R."/>
            <person name="Montgomery P."/>
            <person name="Pearson M."/>
            <person name="Howarth C."/>
            <person name="Larson L."/>
            <person name="Luoma S."/>
            <person name="White J."/>
            <person name="Alvarado L."/>
            <person name="Kodira C.D."/>
            <person name="Zeng Q."/>
            <person name="Oleary S."/>
            <person name="Yandava C."/>
            <person name="Denning D.W."/>
            <person name="Nierman W.C."/>
            <person name="Milne T."/>
            <person name="Madden K."/>
        </authorList>
    </citation>
    <scope>NUCLEOTIDE SEQUENCE [LARGE SCALE GENOMIC DNA]</scope>
    <source>
        <strain evidence="3">NIH 2624 / FGSC A1156</strain>
    </source>
</reference>
<dbReference type="RefSeq" id="XP_001210610.1">
    <property type="nucleotide sequence ID" value="XM_001210610.1"/>
</dbReference>
<dbReference type="AlphaFoldDB" id="Q0D0L0"/>
<dbReference type="CDD" id="cd01709">
    <property type="entry name" value="RT_like_1"/>
    <property type="match status" value="1"/>
</dbReference>
<dbReference type="HOGENOM" id="CLU_008952_0_0_1"/>
<protein>
    <recommendedName>
        <fullName evidence="4">Reverse transcriptase domain-containing protein</fullName>
    </recommendedName>
</protein>
<dbReference type="OrthoDB" id="74545at2759"/>
<evidence type="ECO:0008006" key="4">
    <source>
        <dbReference type="Google" id="ProtNLM"/>
    </source>
</evidence>
<name>Q0D0L0_ASPTN</name>
<evidence type="ECO:0000313" key="2">
    <source>
        <dbReference type="EMBL" id="EAU39170.1"/>
    </source>
</evidence>
<dbReference type="STRING" id="341663.Q0D0L0"/>
<evidence type="ECO:0000313" key="3">
    <source>
        <dbReference type="Proteomes" id="UP000007963"/>
    </source>
</evidence>
<dbReference type="EMBL" id="CH476594">
    <property type="protein sequence ID" value="EAU39170.1"/>
    <property type="molecule type" value="Genomic_DNA"/>
</dbReference>
<gene>
    <name evidence="2" type="ORF">ATEG_00524</name>
</gene>
<dbReference type="VEuPathDB" id="FungiDB:ATEG_00524"/>
<dbReference type="GeneID" id="4355278"/>
<dbReference type="eggNOG" id="ENOG502QSPR">
    <property type="taxonomic scope" value="Eukaryota"/>
</dbReference>
<feature type="region of interest" description="Disordered" evidence="1">
    <location>
        <begin position="399"/>
        <end position="419"/>
    </location>
</feature>
<organism evidence="2 3">
    <name type="scientific">Aspergillus terreus (strain NIH 2624 / FGSC A1156)</name>
    <dbReference type="NCBI Taxonomy" id="341663"/>
    <lineage>
        <taxon>Eukaryota</taxon>
        <taxon>Fungi</taxon>
        <taxon>Dikarya</taxon>
        <taxon>Ascomycota</taxon>
        <taxon>Pezizomycotina</taxon>
        <taxon>Eurotiomycetes</taxon>
        <taxon>Eurotiomycetidae</taxon>
        <taxon>Eurotiales</taxon>
        <taxon>Aspergillaceae</taxon>
        <taxon>Aspergillus</taxon>
        <taxon>Aspergillus subgen. Circumdati</taxon>
    </lineage>
</organism>
<dbReference type="Proteomes" id="UP000007963">
    <property type="component" value="Unassembled WGS sequence"/>
</dbReference>